<dbReference type="GO" id="GO:0045944">
    <property type="term" value="P:positive regulation of transcription by RNA polymerase II"/>
    <property type="evidence" value="ECO:0007669"/>
    <property type="project" value="UniProtKB-ARBA"/>
</dbReference>
<accession>A0A8J8T8F1</accession>
<evidence type="ECO:0000256" key="1">
    <source>
        <dbReference type="ARBA" id="ARBA00022723"/>
    </source>
</evidence>
<dbReference type="GO" id="GO:0008270">
    <property type="term" value="F:zinc ion binding"/>
    <property type="evidence" value="ECO:0007669"/>
    <property type="project" value="UniProtKB-KW"/>
</dbReference>
<evidence type="ECO:0000256" key="5">
    <source>
        <dbReference type="PROSITE-ProRule" id="PRU00042"/>
    </source>
</evidence>
<dbReference type="EMBL" id="RRYP01002125">
    <property type="protein sequence ID" value="TNV85128.1"/>
    <property type="molecule type" value="Genomic_DNA"/>
</dbReference>
<keyword evidence="2" id="KW-0677">Repeat</keyword>
<organism evidence="7 8">
    <name type="scientific">Halteria grandinella</name>
    <dbReference type="NCBI Taxonomy" id="5974"/>
    <lineage>
        <taxon>Eukaryota</taxon>
        <taxon>Sar</taxon>
        <taxon>Alveolata</taxon>
        <taxon>Ciliophora</taxon>
        <taxon>Intramacronucleata</taxon>
        <taxon>Spirotrichea</taxon>
        <taxon>Stichotrichia</taxon>
        <taxon>Sporadotrichida</taxon>
        <taxon>Halteriidae</taxon>
        <taxon>Halteria</taxon>
    </lineage>
</organism>
<evidence type="ECO:0000256" key="4">
    <source>
        <dbReference type="ARBA" id="ARBA00022833"/>
    </source>
</evidence>
<sequence length="162" mass="18994">MEYQIKKAQITELVRLRFAQPHSVVFNVEFGDYLDLSEFEGRAYVPASLNFTRVKFVNNKTSRRLCVFVCNETGCHKLFRKWHNLFDHMRIHTGERPFLCPVDGCKFTFNQLSNQKKHLDTHKNTSLLKCKVCHQGYSKHNLIPHFENAHTMYNSTVSATIQ</sequence>
<protein>
    <recommendedName>
        <fullName evidence="6">C2H2-type domain-containing protein</fullName>
    </recommendedName>
</protein>
<dbReference type="GO" id="GO:0005634">
    <property type="term" value="C:nucleus"/>
    <property type="evidence" value="ECO:0007669"/>
    <property type="project" value="TreeGrafter"/>
</dbReference>
<dbReference type="AlphaFoldDB" id="A0A8J8T8F1"/>
<dbReference type="PANTHER" id="PTHR19818">
    <property type="entry name" value="ZINC FINGER PROTEIN ZIC AND GLI"/>
    <property type="match status" value="1"/>
</dbReference>
<name>A0A8J8T8F1_HALGN</name>
<dbReference type="SMART" id="SM00355">
    <property type="entry name" value="ZnF_C2H2"/>
    <property type="match status" value="3"/>
</dbReference>
<keyword evidence="4" id="KW-0862">Zinc</keyword>
<dbReference type="InterPro" id="IPR050329">
    <property type="entry name" value="GLI_C2H2-zinc-finger"/>
</dbReference>
<keyword evidence="8" id="KW-1185">Reference proteome</keyword>
<evidence type="ECO:0000313" key="8">
    <source>
        <dbReference type="Proteomes" id="UP000785679"/>
    </source>
</evidence>
<dbReference type="Gene3D" id="3.30.160.60">
    <property type="entry name" value="Classic Zinc Finger"/>
    <property type="match status" value="2"/>
</dbReference>
<comment type="caution">
    <text evidence="7">The sequence shown here is derived from an EMBL/GenBank/DDBJ whole genome shotgun (WGS) entry which is preliminary data.</text>
</comment>
<proteinExistence type="predicted"/>
<dbReference type="OrthoDB" id="8630045at2759"/>
<dbReference type="FunFam" id="3.30.160.60:FF:000072">
    <property type="entry name" value="zinc finger protein 143 isoform X1"/>
    <property type="match status" value="1"/>
</dbReference>
<dbReference type="Proteomes" id="UP000785679">
    <property type="component" value="Unassembled WGS sequence"/>
</dbReference>
<keyword evidence="3 5" id="KW-0863">Zinc-finger</keyword>
<dbReference type="PROSITE" id="PS00028">
    <property type="entry name" value="ZINC_FINGER_C2H2_1"/>
    <property type="match status" value="2"/>
</dbReference>
<dbReference type="GO" id="GO:0000981">
    <property type="term" value="F:DNA-binding transcription factor activity, RNA polymerase II-specific"/>
    <property type="evidence" value="ECO:0007669"/>
    <property type="project" value="TreeGrafter"/>
</dbReference>
<keyword evidence="1" id="KW-0479">Metal-binding</keyword>
<dbReference type="InterPro" id="IPR036236">
    <property type="entry name" value="Znf_C2H2_sf"/>
</dbReference>
<dbReference type="PROSITE" id="PS50157">
    <property type="entry name" value="ZINC_FINGER_C2H2_2"/>
    <property type="match status" value="1"/>
</dbReference>
<evidence type="ECO:0000256" key="3">
    <source>
        <dbReference type="ARBA" id="ARBA00022771"/>
    </source>
</evidence>
<gene>
    <name evidence="7" type="ORF">FGO68_gene5694</name>
</gene>
<dbReference type="Pfam" id="PF00096">
    <property type="entry name" value="zf-C2H2"/>
    <property type="match status" value="2"/>
</dbReference>
<dbReference type="PANTHER" id="PTHR19818:SF139">
    <property type="entry name" value="PAIR-RULE PROTEIN ODD-PAIRED"/>
    <property type="match status" value="1"/>
</dbReference>
<evidence type="ECO:0000259" key="6">
    <source>
        <dbReference type="PROSITE" id="PS50157"/>
    </source>
</evidence>
<dbReference type="InterPro" id="IPR013087">
    <property type="entry name" value="Znf_C2H2_type"/>
</dbReference>
<feature type="domain" description="C2H2-type" evidence="6">
    <location>
        <begin position="68"/>
        <end position="97"/>
    </location>
</feature>
<reference evidence="7" key="1">
    <citation type="submission" date="2019-06" db="EMBL/GenBank/DDBJ databases">
        <authorList>
            <person name="Zheng W."/>
        </authorList>
    </citation>
    <scope>NUCLEOTIDE SEQUENCE</scope>
    <source>
        <strain evidence="7">QDHG01</strain>
    </source>
</reference>
<evidence type="ECO:0000313" key="7">
    <source>
        <dbReference type="EMBL" id="TNV85128.1"/>
    </source>
</evidence>
<evidence type="ECO:0000256" key="2">
    <source>
        <dbReference type="ARBA" id="ARBA00022737"/>
    </source>
</evidence>
<dbReference type="GO" id="GO:0000978">
    <property type="term" value="F:RNA polymerase II cis-regulatory region sequence-specific DNA binding"/>
    <property type="evidence" value="ECO:0007669"/>
    <property type="project" value="TreeGrafter"/>
</dbReference>
<dbReference type="SUPFAM" id="SSF57667">
    <property type="entry name" value="beta-beta-alpha zinc fingers"/>
    <property type="match status" value="1"/>
</dbReference>